<proteinExistence type="predicted"/>
<dbReference type="GO" id="GO:0003677">
    <property type="term" value="F:DNA binding"/>
    <property type="evidence" value="ECO:0007669"/>
    <property type="project" value="UniProtKB-KW"/>
</dbReference>
<feature type="domain" description="HTH gntR-type" evidence="4">
    <location>
        <begin position="8"/>
        <end position="76"/>
    </location>
</feature>
<dbReference type="InterPro" id="IPR011663">
    <property type="entry name" value="UTRA"/>
</dbReference>
<dbReference type="Proteomes" id="UP000554286">
    <property type="component" value="Unassembled WGS sequence"/>
</dbReference>
<dbReference type="Gene3D" id="3.40.1410.10">
    <property type="entry name" value="Chorismate lyase-like"/>
    <property type="match status" value="1"/>
</dbReference>
<organism evidence="5 6">
    <name type="scientific">Roseospira visakhapatnamensis</name>
    <dbReference type="NCBI Taxonomy" id="390880"/>
    <lineage>
        <taxon>Bacteria</taxon>
        <taxon>Pseudomonadati</taxon>
        <taxon>Pseudomonadota</taxon>
        <taxon>Alphaproteobacteria</taxon>
        <taxon>Rhodospirillales</taxon>
        <taxon>Rhodospirillaceae</taxon>
        <taxon>Roseospira</taxon>
    </lineage>
</organism>
<dbReference type="PANTHER" id="PTHR44846:SF16">
    <property type="entry name" value="TRANSCRIPTIONAL REGULATOR PHNF-RELATED"/>
    <property type="match status" value="1"/>
</dbReference>
<evidence type="ECO:0000313" key="6">
    <source>
        <dbReference type="Proteomes" id="UP000554286"/>
    </source>
</evidence>
<sequence>MARRLPQGAAYQAVQREILARIRDKTWPPGALIPGEIDLAAEFGCARATISRAMRELAEAGVLERKRRAGTRVAANPVRRAMLDIPMVRQQVTDTGRAYGHDLLFRAVEPPPEAIRARLGLRPGTAALHARSLHRADGRPFQVEDRWINLDAVPEAVSVDLAAISANEWLVREVPLSTAETMLSAAAATEVEAALLGCPPGAPLLEIERTTWLGDLPITTVRLLHPPGFRVVGRV</sequence>
<dbReference type="GO" id="GO:0003700">
    <property type="term" value="F:DNA-binding transcription factor activity"/>
    <property type="evidence" value="ECO:0007669"/>
    <property type="project" value="InterPro"/>
</dbReference>
<dbReference type="InterPro" id="IPR050679">
    <property type="entry name" value="Bact_HTH_transcr_reg"/>
</dbReference>
<dbReference type="PROSITE" id="PS50949">
    <property type="entry name" value="HTH_GNTR"/>
    <property type="match status" value="1"/>
</dbReference>
<dbReference type="Pfam" id="PF00392">
    <property type="entry name" value="GntR"/>
    <property type="match status" value="1"/>
</dbReference>
<dbReference type="PANTHER" id="PTHR44846">
    <property type="entry name" value="MANNOSYL-D-GLYCERATE TRANSPORT/METABOLISM SYSTEM REPRESSOR MNGR-RELATED"/>
    <property type="match status" value="1"/>
</dbReference>
<evidence type="ECO:0000256" key="2">
    <source>
        <dbReference type="ARBA" id="ARBA00023125"/>
    </source>
</evidence>
<dbReference type="InterPro" id="IPR036388">
    <property type="entry name" value="WH-like_DNA-bd_sf"/>
</dbReference>
<dbReference type="SUPFAM" id="SSF46785">
    <property type="entry name" value="Winged helix' DNA-binding domain"/>
    <property type="match status" value="1"/>
</dbReference>
<dbReference type="PRINTS" id="PR00035">
    <property type="entry name" value="HTHGNTR"/>
</dbReference>
<dbReference type="InterPro" id="IPR028978">
    <property type="entry name" value="Chorismate_lyase_/UTRA_dom_sf"/>
</dbReference>
<dbReference type="InterPro" id="IPR000524">
    <property type="entry name" value="Tscrpt_reg_HTH_GntR"/>
</dbReference>
<evidence type="ECO:0000259" key="4">
    <source>
        <dbReference type="PROSITE" id="PS50949"/>
    </source>
</evidence>
<dbReference type="RefSeq" id="WP_184042982.1">
    <property type="nucleotide sequence ID" value="NZ_JACIGK010000005.1"/>
</dbReference>
<keyword evidence="2" id="KW-0238">DNA-binding</keyword>
<dbReference type="CDD" id="cd07377">
    <property type="entry name" value="WHTH_GntR"/>
    <property type="match status" value="1"/>
</dbReference>
<evidence type="ECO:0000313" key="5">
    <source>
        <dbReference type="EMBL" id="MBB4265362.1"/>
    </source>
</evidence>
<dbReference type="SMART" id="SM00866">
    <property type="entry name" value="UTRA"/>
    <property type="match status" value="1"/>
</dbReference>
<dbReference type="Pfam" id="PF07702">
    <property type="entry name" value="UTRA"/>
    <property type="match status" value="1"/>
</dbReference>
<dbReference type="SUPFAM" id="SSF64288">
    <property type="entry name" value="Chorismate lyase-like"/>
    <property type="match status" value="1"/>
</dbReference>
<keyword evidence="1" id="KW-0805">Transcription regulation</keyword>
<dbReference type="SMART" id="SM00345">
    <property type="entry name" value="HTH_GNTR"/>
    <property type="match status" value="1"/>
</dbReference>
<name>A0A7W6RBL5_9PROT</name>
<dbReference type="InterPro" id="IPR036390">
    <property type="entry name" value="WH_DNA-bd_sf"/>
</dbReference>
<comment type="caution">
    <text evidence="5">The sequence shown here is derived from an EMBL/GenBank/DDBJ whole genome shotgun (WGS) entry which is preliminary data.</text>
</comment>
<accession>A0A7W6RBL5</accession>
<gene>
    <name evidence="5" type="ORF">GGD89_000980</name>
</gene>
<protein>
    <submittedName>
        <fullName evidence="5">GntR family histidine utilization transcriptional repressor</fullName>
    </submittedName>
</protein>
<reference evidence="5 6" key="1">
    <citation type="submission" date="2020-08" db="EMBL/GenBank/DDBJ databases">
        <title>Genome sequencing of Purple Non-Sulfur Bacteria from various extreme environments.</title>
        <authorList>
            <person name="Mayer M."/>
        </authorList>
    </citation>
    <scope>NUCLEOTIDE SEQUENCE [LARGE SCALE GENOMIC DNA]</scope>
    <source>
        <strain evidence="5 6">JA131</strain>
    </source>
</reference>
<dbReference type="EMBL" id="JACIGK010000005">
    <property type="protein sequence ID" value="MBB4265362.1"/>
    <property type="molecule type" value="Genomic_DNA"/>
</dbReference>
<evidence type="ECO:0000256" key="1">
    <source>
        <dbReference type="ARBA" id="ARBA00023015"/>
    </source>
</evidence>
<dbReference type="Gene3D" id="1.10.10.10">
    <property type="entry name" value="Winged helix-like DNA-binding domain superfamily/Winged helix DNA-binding domain"/>
    <property type="match status" value="1"/>
</dbReference>
<keyword evidence="6" id="KW-1185">Reference proteome</keyword>
<dbReference type="AlphaFoldDB" id="A0A7W6RBL5"/>
<keyword evidence="3" id="KW-0804">Transcription</keyword>
<evidence type="ECO:0000256" key="3">
    <source>
        <dbReference type="ARBA" id="ARBA00023163"/>
    </source>
</evidence>